<keyword evidence="2" id="KW-1185">Reference proteome</keyword>
<dbReference type="HOGENOM" id="CLU_3232446_0_0_6"/>
<gene>
    <name evidence="1" type="ordered locus">ESA_02991</name>
</gene>
<proteinExistence type="predicted"/>
<reference evidence="1 2" key="1">
    <citation type="journal article" date="2010" name="PLoS ONE">
        <title>Genome sequence of Cronobacter sakazakii BAA-894 and comparative genomic hybridization analysis with other Cronobacter species.</title>
        <authorList>
            <person name="Kucerova E."/>
            <person name="Clifton S.W."/>
            <person name="Xia X.Q."/>
            <person name="Long F."/>
            <person name="Porwollik S."/>
            <person name="Fulton L."/>
            <person name="Fronick C."/>
            <person name="Minx P."/>
            <person name="Kyung K."/>
            <person name="Warren W."/>
            <person name="Fulton R."/>
            <person name="Feng D."/>
            <person name="Wollam A."/>
            <person name="Shah N."/>
            <person name="Bhonagiri V."/>
            <person name="Nash W.E."/>
            <person name="Hallsworth-Pepin K."/>
            <person name="Wilson R.K."/>
            <person name="McClelland M."/>
            <person name="Forsythe S.J."/>
        </authorList>
    </citation>
    <scope>NUCLEOTIDE SEQUENCE [LARGE SCALE GENOMIC DNA]</scope>
    <source>
        <strain evidence="1 2">ATCC BAA-894</strain>
    </source>
</reference>
<organism evidence="1 2">
    <name type="scientific">Cronobacter sakazakii (strain ATCC BAA-894)</name>
    <name type="common">Enterobacter sakazakii</name>
    <dbReference type="NCBI Taxonomy" id="290339"/>
    <lineage>
        <taxon>Bacteria</taxon>
        <taxon>Pseudomonadati</taxon>
        <taxon>Pseudomonadota</taxon>
        <taxon>Gammaproteobacteria</taxon>
        <taxon>Enterobacterales</taxon>
        <taxon>Enterobacteriaceae</taxon>
        <taxon>Cronobacter</taxon>
    </lineage>
</organism>
<dbReference type="EMBL" id="CP000783">
    <property type="protein sequence ID" value="ABU78220.1"/>
    <property type="molecule type" value="Genomic_DNA"/>
</dbReference>
<evidence type="ECO:0000313" key="2">
    <source>
        <dbReference type="Proteomes" id="UP000000260"/>
    </source>
</evidence>
<name>A7MN72_CROS8</name>
<evidence type="ECO:0000313" key="1">
    <source>
        <dbReference type="EMBL" id="ABU78220.1"/>
    </source>
</evidence>
<dbReference type="AlphaFoldDB" id="A7MN72"/>
<dbReference type="Proteomes" id="UP000000260">
    <property type="component" value="Chromosome"/>
</dbReference>
<accession>A7MN72</accession>
<sequence>MNVFNSPPSAIKQKKTNKDSGIICITTAKIIHLGHKVLIIIGN</sequence>
<dbReference type="KEGG" id="esa:ESA_02991"/>
<protein>
    <submittedName>
        <fullName evidence="1">Uncharacterized protein</fullName>
    </submittedName>
</protein>